<keyword evidence="7" id="KW-0406">Ion transport</keyword>
<evidence type="ECO:0000313" key="17">
    <source>
        <dbReference type="Proteomes" id="UP000663918"/>
    </source>
</evidence>
<feature type="domain" description="TonB-dependent receptor-like beta-barrel" evidence="14">
    <location>
        <begin position="269"/>
        <end position="695"/>
    </location>
</feature>
<evidence type="ECO:0000256" key="6">
    <source>
        <dbReference type="ARBA" id="ARBA00023004"/>
    </source>
</evidence>
<protein>
    <submittedName>
        <fullName evidence="16">TonB-dependent receptor</fullName>
    </submittedName>
</protein>
<evidence type="ECO:0000256" key="8">
    <source>
        <dbReference type="ARBA" id="ARBA00023077"/>
    </source>
</evidence>
<evidence type="ECO:0000256" key="10">
    <source>
        <dbReference type="ARBA" id="ARBA00023237"/>
    </source>
</evidence>
<dbReference type="KEGG" id="bgoe:IFJ75_18495"/>
<evidence type="ECO:0000256" key="1">
    <source>
        <dbReference type="ARBA" id="ARBA00004571"/>
    </source>
</evidence>
<name>A0A975C405_9CAUL</name>
<dbReference type="PROSITE" id="PS52016">
    <property type="entry name" value="TONB_DEPENDENT_REC_3"/>
    <property type="match status" value="1"/>
</dbReference>
<evidence type="ECO:0000256" key="13">
    <source>
        <dbReference type="SAM" id="SignalP"/>
    </source>
</evidence>
<keyword evidence="6" id="KW-0408">Iron</keyword>
<keyword evidence="16" id="KW-0675">Receptor</keyword>
<dbReference type="SUPFAM" id="SSF56935">
    <property type="entry name" value="Porins"/>
    <property type="match status" value="1"/>
</dbReference>
<dbReference type="Proteomes" id="UP000663918">
    <property type="component" value="Chromosome"/>
</dbReference>
<evidence type="ECO:0000256" key="9">
    <source>
        <dbReference type="ARBA" id="ARBA00023136"/>
    </source>
</evidence>
<comment type="subcellular location">
    <subcellularLocation>
        <location evidence="1 11">Cell outer membrane</location>
        <topology evidence="1 11">Multi-pass membrane protein</topology>
    </subcellularLocation>
</comment>
<evidence type="ECO:0000259" key="14">
    <source>
        <dbReference type="Pfam" id="PF00593"/>
    </source>
</evidence>
<dbReference type="Gene3D" id="2.40.170.20">
    <property type="entry name" value="TonB-dependent receptor, beta-barrel domain"/>
    <property type="match status" value="1"/>
</dbReference>
<dbReference type="AlphaFoldDB" id="A0A975C405"/>
<dbReference type="GO" id="GO:0009279">
    <property type="term" value="C:cell outer membrane"/>
    <property type="evidence" value="ECO:0007669"/>
    <property type="project" value="UniProtKB-SubCell"/>
</dbReference>
<keyword evidence="8 12" id="KW-0798">TonB box</keyword>
<dbReference type="EMBL" id="CP062222">
    <property type="protein sequence ID" value="QTC91162.1"/>
    <property type="molecule type" value="Genomic_DNA"/>
</dbReference>
<keyword evidence="4" id="KW-0410">Iron transport</keyword>
<reference evidence="16" key="1">
    <citation type="submission" date="2020-09" db="EMBL/GenBank/DDBJ databases">
        <title>Brevundimonas sp. LVF2 isolated from a puddle in Goettingen, Germany.</title>
        <authorList>
            <person name="Friedrich I."/>
            <person name="Klassen A."/>
            <person name="Hannes N."/>
            <person name="Schneider D."/>
            <person name="Hertel R."/>
            <person name="Daniel R."/>
        </authorList>
    </citation>
    <scope>NUCLEOTIDE SEQUENCE</scope>
    <source>
        <strain evidence="16">LVF2</strain>
    </source>
</reference>
<keyword evidence="13" id="KW-0732">Signal</keyword>
<dbReference type="Pfam" id="PF00593">
    <property type="entry name" value="TonB_dep_Rec_b-barrel"/>
    <property type="match status" value="1"/>
</dbReference>
<evidence type="ECO:0000256" key="2">
    <source>
        <dbReference type="ARBA" id="ARBA00022448"/>
    </source>
</evidence>
<evidence type="ECO:0000256" key="5">
    <source>
        <dbReference type="ARBA" id="ARBA00022692"/>
    </source>
</evidence>
<evidence type="ECO:0000259" key="15">
    <source>
        <dbReference type="Pfam" id="PF07715"/>
    </source>
</evidence>
<keyword evidence="5 11" id="KW-0812">Transmembrane</keyword>
<dbReference type="InterPro" id="IPR036942">
    <property type="entry name" value="Beta-barrel_TonB_sf"/>
</dbReference>
<proteinExistence type="inferred from homology"/>
<gene>
    <name evidence="16" type="ORF">IFJ75_18495</name>
</gene>
<dbReference type="Pfam" id="PF07715">
    <property type="entry name" value="Plug"/>
    <property type="match status" value="1"/>
</dbReference>
<dbReference type="PANTHER" id="PTHR32552:SF81">
    <property type="entry name" value="TONB-DEPENDENT OUTER MEMBRANE RECEPTOR"/>
    <property type="match status" value="1"/>
</dbReference>
<sequence>MGRKLWITTSAAALLWCAAASAQAQQADTDNTRSEQEQSTSVADVVVTAERRTSNLQTTAVAATVLSGQDLENKAVTSLDQLQFAAPSTTIQNFGQGNFFNVRGIGKSEATTAVGVGVITYRDGVAAFPAYFQTEPYYDIGSLELLRGPQGTFAGANATGGAVFITARNPDFTGINGYAFAQAGNYNDIKLQGAINLPLTDTVAMRLAFNHETRDSFYTVTGAYRGHPGVVDSNSVRASLLWQPTDALRVLWKTDYNNIDLGGYMADPALATNDPFIITSNGPNEAHDEFVRTSLNVSYVFENGMTLKSITGYQNGVSRFATDLDGTSAGNNTFYDQLDEQVWSQEFNLLSPDNQRLTWLLGLYYQNDMAQFPPTTPGRGEYRIGFPENVLDIYLYGDTPKETSAAFGQISYDISDKLQLQVGARYAHSVSTNDDVYQTYPQFGIVLFQDDKVEDDKLTGKVTLNWKLNDTNFVYGFVATGHKMGGLNGPNLYQPAASFNAENLVDYELGWKSTMMGGRLRTQLGAYYTVYEDYQVNIGDPQYPQISRIQNVIGDTTMMGLEASAQGRFGPLSFDIAGSVSSSEMGDFFAADPRLGRTGVCNPATGPTSANCVNISGNTKNYAPEFTFNAGIQYAFALGSNMTLTPRVDYAHIGKSWTTIFNNAALGDRLSERDIVNASIKLNTGEWTWAAYAMNATDETYIAAINSGLRYAGPPRQYGINLTKTF</sequence>
<dbReference type="PANTHER" id="PTHR32552">
    <property type="entry name" value="FERRICHROME IRON RECEPTOR-RELATED"/>
    <property type="match status" value="1"/>
</dbReference>
<keyword evidence="9 11" id="KW-0472">Membrane</keyword>
<feature type="domain" description="TonB-dependent receptor plug" evidence="15">
    <location>
        <begin position="56"/>
        <end position="162"/>
    </location>
</feature>
<keyword evidence="10 11" id="KW-0998">Cell outer membrane</keyword>
<keyword evidence="17" id="KW-1185">Reference proteome</keyword>
<evidence type="ECO:0000256" key="11">
    <source>
        <dbReference type="PROSITE-ProRule" id="PRU01360"/>
    </source>
</evidence>
<dbReference type="GO" id="GO:0006826">
    <property type="term" value="P:iron ion transport"/>
    <property type="evidence" value="ECO:0007669"/>
    <property type="project" value="UniProtKB-KW"/>
</dbReference>
<keyword evidence="3 11" id="KW-1134">Transmembrane beta strand</keyword>
<evidence type="ECO:0000313" key="16">
    <source>
        <dbReference type="EMBL" id="QTC91162.1"/>
    </source>
</evidence>
<keyword evidence="2 11" id="KW-0813">Transport</keyword>
<evidence type="ECO:0000256" key="4">
    <source>
        <dbReference type="ARBA" id="ARBA00022496"/>
    </source>
</evidence>
<accession>A0A975C405</accession>
<evidence type="ECO:0000256" key="12">
    <source>
        <dbReference type="RuleBase" id="RU003357"/>
    </source>
</evidence>
<feature type="chain" id="PRO_5037975858" evidence="13">
    <location>
        <begin position="25"/>
        <end position="726"/>
    </location>
</feature>
<dbReference type="RefSeq" id="WP_207870214.1">
    <property type="nucleotide sequence ID" value="NZ_CP062222.1"/>
</dbReference>
<evidence type="ECO:0000256" key="3">
    <source>
        <dbReference type="ARBA" id="ARBA00022452"/>
    </source>
</evidence>
<feature type="signal peptide" evidence="13">
    <location>
        <begin position="1"/>
        <end position="24"/>
    </location>
</feature>
<dbReference type="InterPro" id="IPR000531">
    <property type="entry name" value="Beta-barrel_TonB"/>
</dbReference>
<dbReference type="InterPro" id="IPR039426">
    <property type="entry name" value="TonB-dep_rcpt-like"/>
</dbReference>
<dbReference type="InterPro" id="IPR012910">
    <property type="entry name" value="Plug_dom"/>
</dbReference>
<organism evidence="16 17">
    <name type="scientific">Brevundimonas goettingensis</name>
    <dbReference type="NCBI Taxonomy" id="2774190"/>
    <lineage>
        <taxon>Bacteria</taxon>
        <taxon>Pseudomonadati</taxon>
        <taxon>Pseudomonadota</taxon>
        <taxon>Alphaproteobacteria</taxon>
        <taxon>Caulobacterales</taxon>
        <taxon>Caulobacteraceae</taxon>
        <taxon>Brevundimonas</taxon>
    </lineage>
</organism>
<evidence type="ECO:0000256" key="7">
    <source>
        <dbReference type="ARBA" id="ARBA00023065"/>
    </source>
</evidence>
<comment type="similarity">
    <text evidence="11 12">Belongs to the TonB-dependent receptor family.</text>
</comment>